<feature type="transmembrane region" description="Helical" evidence="1">
    <location>
        <begin position="43"/>
        <end position="65"/>
    </location>
</feature>
<proteinExistence type="predicted"/>
<gene>
    <name evidence="2" type="ORF">B723_17435</name>
</gene>
<sequence length="198" mass="22371">MDGLVKEVIPLLQYLLPGFLAAWIFYSLTAFKRPDTFGQIVQALIFTFVIQSLVVGLGAVLLLTGERFFSVGAWDRKSEALWSAVIAVLLGFLSCHIASSDKLHALLRKLKITTQSSYPCEWYSAFLSRKRYVVLHLVDSKRLFGWPTEWPSEPARGQFVLEYPSWIDGANKPFHTGIEVIVIDVSKVQWVEFTKTTG</sequence>
<dbReference type="InterPro" id="IPR045919">
    <property type="entry name" value="DUF6338"/>
</dbReference>
<evidence type="ECO:0000313" key="3">
    <source>
        <dbReference type="Proteomes" id="UP000017175"/>
    </source>
</evidence>
<accession>A0A0K1QRJ6</accession>
<dbReference type="Pfam" id="PF19865">
    <property type="entry name" value="DUF6338"/>
    <property type="match status" value="1"/>
</dbReference>
<reference evidence="2 3" key="1">
    <citation type="journal article" date="2012" name="J. Bacteriol.">
        <title>Draft genome sequence of the cyanide-utilizing bacterium Pseudomonas fluorescens strain NCIMB 11764.</title>
        <authorList>
            <person name="Vilo C.A."/>
            <person name="Benedik M.J."/>
            <person name="Kunz D.A."/>
            <person name="Dong Q."/>
        </authorList>
    </citation>
    <scope>NUCLEOTIDE SEQUENCE [LARGE SCALE GENOMIC DNA]</scope>
    <source>
        <strain evidence="2 3">NCIMB 11764</strain>
    </source>
</reference>
<dbReference type="OrthoDB" id="9154573at2"/>
<dbReference type="EMBL" id="CP010945">
    <property type="protein sequence ID" value="AKV08090.1"/>
    <property type="molecule type" value="Genomic_DNA"/>
</dbReference>
<protein>
    <submittedName>
        <fullName evidence="2">Prophage PssSM-03</fullName>
    </submittedName>
</protein>
<dbReference type="Proteomes" id="UP000017175">
    <property type="component" value="Chromosome"/>
</dbReference>
<dbReference type="AlphaFoldDB" id="A0A0K1QRJ6"/>
<dbReference type="RefSeq" id="WP_017337916.1">
    <property type="nucleotide sequence ID" value="NZ_CP010945.1"/>
</dbReference>
<name>A0A0K1QRJ6_PSEFL</name>
<dbReference type="eggNOG" id="ENOG5033C3B">
    <property type="taxonomic scope" value="Bacteria"/>
</dbReference>
<evidence type="ECO:0000256" key="1">
    <source>
        <dbReference type="SAM" id="Phobius"/>
    </source>
</evidence>
<feature type="transmembrane region" description="Helical" evidence="1">
    <location>
        <begin position="80"/>
        <end position="99"/>
    </location>
</feature>
<keyword evidence="1" id="KW-1133">Transmembrane helix</keyword>
<organism evidence="2 3">
    <name type="scientific">Pseudomonas fluorescens NCIMB 11764</name>
    <dbReference type="NCBI Taxonomy" id="1221522"/>
    <lineage>
        <taxon>Bacteria</taxon>
        <taxon>Pseudomonadati</taxon>
        <taxon>Pseudomonadota</taxon>
        <taxon>Gammaproteobacteria</taxon>
        <taxon>Pseudomonadales</taxon>
        <taxon>Pseudomonadaceae</taxon>
        <taxon>Pseudomonas</taxon>
    </lineage>
</organism>
<feature type="transmembrane region" description="Helical" evidence="1">
    <location>
        <begin position="12"/>
        <end position="31"/>
    </location>
</feature>
<keyword evidence="1" id="KW-0472">Membrane</keyword>
<evidence type="ECO:0000313" key="2">
    <source>
        <dbReference type="EMBL" id="AKV08090.1"/>
    </source>
</evidence>
<keyword evidence="1" id="KW-0812">Transmembrane</keyword>